<dbReference type="AlphaFoldDB" id="A0AAV4X084"/>
<evidence type="ECO:0000313" key="2">
    <source>
        <dbReference type="EMBL" id="GIY88112.1"/>
    </source>
</evidence>
<evidence type="ECO:0000313" key="3">
    <source>
        <dbReference type="Proteomes" id="UP001054837"/>
    </source>
</evidence>
<accession>A0AAV4X084</accession>
<dbReference type="Proteomes" id="UP001054837">
    <property type="component" value="Unassembled WGS sequence"/>
</dbReference>
<dbReference type="EMBL" id="BPLQ01015448">
    <property type="protein sequence ID" value="GIY88112.1"/>
    <property type="molecule type" value="Genomic_DNA"/>
</dbReference>
<feature type="region of interest" description="Disordered" evidence="1">
    <location>
        <begin position="65"/>
        <end position="106"/>
    </location>
</feature>
<feature type="region of interest" description="Disordered" evidence="1">
    <location>
        <begin position="1"/>
        <end position="47"/>
    </location>
</feature>
<keyword evidence="3" id="KW-1185">Reference proteome</keyword>
<sequence length="147" mass="16567">MEAAKPTQTWKTIDNVPTRSAKRERAWSDVPETYGPDYSGQRSRQTTPRSAAILGVFEFYDSKPLPPTGKNFQEKEPNVPRRRVASCPTTRTEDLTRLSNGSSEVQHRIGRESTLFRPGWLNESDHGQMCLKPTLPTTVGSNQVFIC</sequence>
<reference evidence="2 3" key="1">
    <citation type="submission" date="2021-06" db="EMBL/GenBank/DDBJ databases">
        <title>Caerostris darwini draft genome.</title>
        <authorList>
            <person name="Kono N."/>
            <person name="Arakawa K."/>
        </authorList>
    </citation>
    <scope>NUCLEOTIDE SEQUENCE [LARGE SCALE GENOMIC DNA]</scope>
</reference>
<gene>
    <name evidence="2" type="ORF">CDAR_83981</name>
</gene>
<organism evidence="2 3">
    <name type="scientific">Caerostris darwini</name>
    <dbReference type="NCBI Taxonomy" id="1538125"/>
    <lineage>
        <taxon>Eukaryota</taxon>
        <taxon>Metazoa</taxon>
        <taxon>Ecdysozoa</taxon>
        <taxon>Arthropoda</taxon>
        <taxon>Chelicerata</taxon>
        <taxon>Arachnida</taxon>
        <taxon>Araneae</taxon>
        <taxon>Araneomorphae</taxon>
        <taxon>Entelegynae</taxon>
        <taxon>Araneoidea</taxon>
        <taxon>Araneidae</taxon>
        <taxon>Caerostris</taxon>
    </lineage>
</organism>
<comment type="caution">
    <text evidence="2">The sequence shown here is derived from an EMBL/GenBank/DDBJ whole genome shotgun (WGS) entry which is preliminary data.</text>
</comment>
<protein>
    <submittedName>
        <fullName evidence="2">Uncharacterized protein</fullName>
    </submittedName>
</protein>
<name>A0AAV4X084_9ARAC</name>
<evidence type="ECO:0000256" key="1">
    <source>
        <dbReference type="SAM" id="MobiDB-lite"/>
    </source>
</evidence>
<feature type="compositionally biased region" description="Polar residues" evidence="1">
    <location>
        <begin position="1"/>
        <end position="18"/>
    </location>
</feature>
<proteinExistence type="predicted"/>